<protein>
    <recommendedName>
        <fullName evidence="4">DUF839 domain-containing protein</fullName>
    </recommendedName>
</protein>
<reference evidence="2 3" key="1">
    <citation type="journal article" date="2010" name="Stand. Genomic Sci.">
        <title>Complete genome sequence of Spirosoma linguale type strain (1).</title>
        <authorList>
            <person name="Lail K."/>
            <person name="Sikorski J."/>
            <person name="Saunders E."/>
            <person name="Lapidus A."/>
            <person name="Glavina Del Rio T."/>
            <person name="Copeland A."/>
            <person name="Tice H."/>
            <person name="Cheng J.-F."/>
            <person name="Lucas S."/>
            <person name="Nolan M."/>
            <person name="Bruce D."/>
            <person name="Goodwin L."/>
            <person name="Pitluck S."/>
            <person name="Ivanova N."/>
            <person name="Mavromatis K."/>
            <person name="Ovchinnikova G."/>
            <person name="Pati A."/>
            <person name="Chen A."/>
            <person name="Palaniappan K."/>
            <person name="Land M."/>
            <person name="Hauser L."/>
            <person name="Chang Y.-J."/>
            <person name="Jeffries C.D."/>
            <person name="Chain P."/>
            <person name="Brettin T."/>
            <person name="Detter J.C."/>
            <person name="Schuetze A."/>
            <person name="Rohde M."/>
            <person name="Tindall B.J."/>
            <person name="Goeker M."/>
            <person name="Bristow J."/>
            <person name="Eisen J.A."/>
            <person name="Markowitz V."/>
            <person name="Hugenholtz P."/>
            <person name="Kyrpides N.C."/>
            <person name="Klenk H.-P."/>
            <person name="Chen F."/>
        </authorList>
    </citation>
    <scope>NUCLEOTIDE SEQUENCE [LARGE SCALE GENOMIC DNA]</scope>
    <source>
        <strain evidence="3">ATCC 33905 / DSM 74 / LMG 10896 / Claus 1</strain>
    </source>
</reference>
<dbReference type="PANTHER" id="PTHR35399:SF2">
    <property type="entry name" value="DUF839 DOMAIN-CONTAINING PROTEIN"/>
    <property type="match status" value="1"/>
</dbReference>
<dbReference type="KEGG" id="sli:Slin_2382"/>
<gene>
    <name evidence="2" type="ordered locus">Slin_2382</name>
</gene>
<feature type="chain" id="PRO_5003033781" description="DUF839 domain-containing protein" evidence="1">
    <location>
        <begin position="27"/>
        <end position="498"/>
    </location>
</feature>
<keyword evidence="1" id="KW-0732">Signal</keyword>
<name>D2QFM8_SPILD</name>
<dbReference type="HOGENOM" id="CLU_536241_0_0_10"/>
<keyword evidence="3" id="KW-1185">Reference proteome</keyword>
<evidence type="ECO:0008006" key="4">
    <source>
        <dbReference type="Google" id="ProtNLM"/>
    </source>
</evidence>
<evidence type="ECO:0000256" key="1">
    <source>
        <dbReference type="SAM" id="SignalP"/>
    </source>
</evidence>
<dbReference type="eggNOG" id="COG3211">
    <property type="taxonomic scope" value="Bacteria"/>
</dbReference>
<dbReference type="AlphaFoldDB" id="D2QFM8"/>
<dbReference type="Proteomes" id="UP000002028">
    <property type="component" value="Chromosome"/>
</dbReference>
<dbReference type="PROSITE" id="PS51257">
    <property type="entry name" value="PROKAR_LIPOPROTEIN"/>
    <property type="match status" value="1"/>
</dbReference>
<proteinExistence type="predicted"/>
<dbReference type="PANTHER" id="PTHR35399">
    <property type="entry name" value="SLR8030 PROTEIN"/>
    <property type="match status" value="1"/>
</dbReference>
<organism evidence="2 3">
    <name type="scientific">Spirosoma linguale (strain ATCC 33905 / DSM 74 / LMG 10896 / Claus 1)</name>
    <dbReference type="NCBI Taxonomy" id="504472"/>
    <lineage>
        <taxon>Bacteria</taxon>
        <taxon>Pseudomonadati</taxon>
        <taxon>Bacteroidota</taxon>
        <taxon>Cytophagia</taxon>
        <taxon>Cytophagales</taxon>
        <taxon>Cytophagaceae</taxon>
        <taxon>Spirosoma</taxon>
    </lineage>
</organism>
<sequence length="498" mass="54318">MRKPLLMPANKLFLSTATLLSLFTLAGCSDHRLTDSPDITLQNRSVTPVLAKLLPGASGGRVGAETIKMYSLLSSDDQLEQSPKYVFGGSADGAGIFQNPDGNYTILVNNEDNFAVSRITLDKAFKPVKGEYILNSDGGTWRLCSATLATPVEHGFGPVFLTCGESGQESRTHALKVDADPQQAAISREVAGLGRWSAENALPLPKTAYPGKTVIMIGDDDSDVNGGQLAMYMTNTVGDLENGSLYMLRRPDGNQREMDMVPGTVYDVYFAKIDDQKTLTGAQINAKVNELKGIKFGRVEDVDYRKGGGANGREVIFAVTGQNNTGVNADYSRSKYGRIYRLTMDANDPTKGKLEVLLNGDDRSGIAKTFQDPDNVCVTANYIYIMEDPNEYGDEKHDGYVYQYNLNTKQLTPVIELDHRRTEADAAKYNVGGTSKLGSWESSGMIDVSDVTGRPNTFLLGIQAHTWRGDKYKAVDGGTKRKDENQASQLILIEGLPR</sequence>
<dbReference type="RefSeq" id="WP_012926937.1">
    <property type="nucleotide sequence ID" value="NC_013730.1"/>
</dbReference>
<feature type="signal peptide" evidence="1">
    <location>
        <begin position="1"/>
        <end position="26"/>
    </location>
</feature>
<dbReference type="EMBL" id="CP001769">
    <property type="protein sequence ID" value="ADB38402.1"/>
    <property type="molecule type" value="Genomic_DNA"/>
</dbReference>
<dbReference type="STRING" id="504472.Slin_2382"/>
<evidence type="ECO:0000313" key="3">
    <source>
        <dbReference type="Proteomes" id="UP000002028"/>
    </source>
</evidence>
<evidence type="ECO:0000313" key="2">
    <source>
        <dbReference type="EMBL" id="ADB38402.1"/>
    </source>
</evidence>
<accession>D2QFM8</accession>